<sequence>ILSFNNLTWLDEKSLAKLGSLSILHLSHNSISHIAEAPSRDSKTCTSCTAFTVGVTERRGPGQESRRGQSRPPEGLSGSSLNSTPNGFG</sequence>
<dbReference type="InterPro" id="IPR001611">
    <property type="entry name" value="Leu-rich_rpt"/>
</dbReference>
<keyword evidence="3" id="KW-1185">Reference proteome</keyword>
<name>A0A5E4D7K8_MARMO</name>
<comment type="caution">
    <text evidence="2">The sequence shown here is derived from an EMBL/GenBank/DDBJ whole genome shotgun (WGS) entry which is preliminary data.</text>
</comment>
<evidence type="ECO:0000256" key="1">
    <source>
        <dbReference type="SAM" id="MobiDB-lite"/>
    </source>
</evidence>
<dbReference type="Gene3D" id="3.80.10.10">
    <property type="entry name" value="Ribonuclease Inhibitor"/>
    <property type="match status" value="1"/>
</dbReference>
<feature type="compositionally biased region" description="Polar residues" evidence="1">
    <location>
        <begin position="77"/>
        <end position="89"/>
    </location>
</feature>
<evidence type="ECO:0000313" key="3">
    <source>
        <dbReference type="Proteomes" id="UP000335636"/>
    </source>
</evidence>
<protein>
    <submittedName>
        <fullName evidence="2">Uncharacterized protein</fullName>
    </submittedName>
</protein>
<feature type="region of interest" description="Disordered" evidence="1">
    <location>
        <begin position="56"/>
        <end position="89"/>
    </location>
</feature>
<gene>
    <name evidence="2" type="ORF">MONAX_5E022550</name>
</gene>
<feature type="non-terminal residue" evidence="2">
    <location>
        <position position="89"/>
    </location>
</feature>
<dbReference type="PROSITE" id="PS51450">
    <property type="entry name" value="LRR"/>
    <property type="match status" value="1"/>
</dbReference>
<feature type="compositionally biased region" description="Basic and acidic residues" evidence="1">
    <location>
        <begin position="56"/>
        <end position="67"/>
    </location>
</feature>
<proteinExistence type="predicted"/>
<dbReference type="EMBL" id="CABDUW010003161">
    <property type="protein sequence ID" value="VTJ88789.1"/>
    <property type="molecule type" value="Genomic_DNA"/>
</dbReference>
<feature type="non-terminal residue" evidence="2">
    <location>
        <position position="1"/>
    </location>
</feature>
<accession>A0A5E4D7K8</accession>
<organism evidence="2 3">
    <name type="scientific">Marmota monax</name>
    <name type="common">Woodchuck</name>
    <dbReference type="NCBI Taxonomy" id="9995"/>
    <lineage>
        <taxon>Eukaryota</taxon>
        <taxon>Metazoa</taxon>
        <taxon>Chordata</taxon>
        <taxon>Craniata</taxon>
        <taxon>Vertebrata</taxon>
        <taxon>Euteleostomi</taxon>
        <taxon>Mammalia</taxon>
        <taxon>Eutheria</taxon>
        <taxon>Euarchontoglires</taxon>
        <taxon>Glires</taxon>
        <taxon>Rodentia</taxon>
        <taxon>Sciuromorpha</taxon>
        <taxon>Sciuridae</taxon>
        <taxon>Xerinae</taxon>
        <taxon>Marmotini</taxon>
        <taxon>Marmota</taxon>
    </lineage>
</organism>
<dbReference type="InterPro" id="IPR032675">
    <property type="entry name" value="LRR_dom_sf"/>
</dbReference>
<evidence type="ECO:0000313" key="2">
    <source>
        <dbReference type="EMBL" id="VTJ88789.1"/>
    </source>
</evidence>
<dbReference type="SUPFAM" id="SSF52058">
    <property type="entry name" value="L domain-like"/>
    <property type="match status" value="1"/>
</dbReference>
<reference evidence="2" key="1">
    <citation type="submission" date="2019-04" db="EMBL/GenBank/DDBJ databases">
        <authorList>
            <person name="Alioto T."/>
            <person name="Alioto T."/>
        </authorList>
    </citation>
    <scope>NUCLEOTIDE SEQUENCE [LARGE SCALE GENOMIC DNA]</scope>
</reference>
<dbReference type="Proteomes" id="UP000335636">
    <property type="component" value="Unassembled WGS sequence"/>
</dbReference>
<dbReference type="AlphaFoldDB" id="A0A5E4D7K8"/>